<dbReference type="PRINTS" id="PR01021">
    <property type="entry name" value="OMPADOMAIN"/>
</dbReference>
<evidence type="ECO:0000256" key="2">
    <source>
        <dbReference type="ARBA" id="ARBA00022448"/>
    </source>
</evidence>
<keyword evidence="14" id="KW-1185">Reference proteome</keyword>
<protein>
    <submittedName>
        <fullName evidence="13">OOP family OmpA-OmpF porin</fullName>
    </submittedName>
</protein>
<dbReference type="Pfam" id="PF00691">
    <property type="entry name" value="OmpA"/>
    <property type="match status" value="1"/>
</dbReference>
<name>A0A7X0NHV3_9GAMM</name>
<dbReference type="GO" id="GO:0009279">
    <property type="term" value="C:cell outer membrane"/>
    <property type="evidence" value="ECO:0007669"/>
    <property type="project" value="UniProtKB-SubCell"/>
</dbReference>
<feature type="region of interest" description="Disordered" evidence="10">
    <location>
        <begin position="173"/>
        <end position="195"/>
    </location>
</feature>
<dbReference type="EMBL" id="JACHHU010000018">
    <property type="protein sequence ID" value="MBB6543679.1"/>
    <property type="molecule type" value="Genomic_DNA"/>
</dbReference>
<evidence type="ECO:0000256" key="7">
    <source>
        <dbReference type="ARBA" id="ARBA00023136"/>
    </source>
</evidence>
<evidence type="ECO:0000256" key="1">
    <source>
        <dbReference type="ARBA" id="ARBA00004571"/>
    </source>
</evidence>
<keyword evidence="6" id="KW-0626">Porin</keyword>
<gene>
    <name evidence="13" type="ORF">HNQ55_002200</name>
</gene>
<keyword evidence="11" id="KW-0732">Signal</keyword>
<reference evidence="13 14" key="1">
    <citation type="submission" date="2020-08" db="EMBL/GenBank/DDBJ databases">
        <title>Genomic Encyclopedia of Type Strains, Phase IV (KMG-IV): sequencing the most valuable type-strain genomes for metagenomic binning, comparative biology and taxonomic classification.</title>
        <authorList>
            <person name="Goeker M."/>
        </authorList>
    </citation>
    <scope>NUCLEOTIDE SEQUENCE [LARGE SCALE GENOMIC DNA]</scope>
    <source>
        <strain evidence="13 14">DSM 26287</strain>
    </source>
</reference>
<feature type="signal peptide" evidence="11">
    <location>
        <begin position="1"/>
        <end position="19"/>
    </location>
</feature>
<dbReference type="PROSITE" id="PS51123">
    <property type="entry name" value="OMPA_2"/>
    <property type="match status" value="1"/>
</dbReference>
<dbReference type="InterPro" id="IPR050330">
    <property type="entry name" value="Bact_OuterMem_StrucFunc"/>
</dbReference>
<dbReference type="GO" id="GO:0015288">
    <property type="term" value="F:porin activity"/>
    <property type="evidence" value="ECO:0007669"/>
    <property type="project" value="UniProtKB-KW"/>
</dbReference>
<dbReference type="RefSeq" id="WP_184424462.1">
    <property type="nucleotide sequence ID" value="NZ_AP027362.1"/>
</dbReference>
<evidence type="ECO:0000256" key="11">
    <source>
        <dbReference type="SAM" id="SignalP"/>
    </source>
</evidence>
<evidence type="ECO:0000313" key="13">
    <source>
        <dbReference type="EMBL" id="MBB6543679.1"/>
    </source>
</evidence>
<accession>A0A7X0NHV3</accession>
<comment type="caution">
    <text evidence="13">The sequence shown here is derived from an EMBL/GenBank/DDBJ whole genome shotgun (WGS) entry which is preliminary data.</text>
</comment>
<evidence type="ECO:0000259" key="12">
    <source>
        <dbReference type="PROSITE" id="PS51123"/>
    </source>
</evidence>
<dbReference type="Gene3D" id="2.40.160.20">
    <property type="match status" value="1"/>
</dbReference>
<dbReference type="SUPFAM" id="SSF103088">
    <property type="entry name" value="OmpA-like"/>
    <property type="match status" value="1"/>
</dbReference>
<evidence type="ECO:0000256" key="3">
    <source>
        <dbReference type="ARBA" id="ARBA00022452"/>
    </source>
</evidence>
<comment type="subcellular location">
    <subcellularLocation>
        <location evidence="1">Cell outer membrane</location>
        <topology evidence="1">Multi-pass membrane protein</topology>
    </subcellularLocation>
</comment>
<sequence>MKIFKMTLLAALISSPLAAENIDKTWELGVFGDYIKSSTNKEMDTYWQEIEAGKSIGLDLQKIINDSWNVRFELAKSRYEVNNGADRDYGTRFGVDAIYKIEESDFYLFSGVKRFNNIRNYTAVDVGAGYSHQVSDRFSLYGEAVAYRDIDYGFTDQGFKLGVKYAFGEERKAPVSAKPQPQPVAPVSKPDPLDSDNDGVINSEDRCENTPANVKVDSTGCTLYSEKTVEVNLNVTFANNSAEINSSVVNDIQRLADFMKEYTNTNVLIEGHSSAVGDAAYNLTLSQKRADAVKAVLMSTFNIDADRLTTKGFGETQLVAEGNTSADHRMNRRVVAKIETTVKEAVTK</sequence>
<dbReference type="PANTHER" id="PTHR30329">
    <property type="entry name" value="STATOR ELEMENT OF FLAGELLAR MOTOR COMPLEX"/>
    <property type="match status" value="1"/>
</dbReference>
<keyword evidence="3" id="KW-1134">Transmembrane beta strand</keyword>
<dbReference type="InterPro" id="IPR006665">
    <property type="entry name" value="OmpA-like"/>
</dbReference>
<evidence type="ECO:0000256" key="5">
    <source>
        <dbReference type="ARBA" id="ARBA00023065"/>
    </source>
</evidence>
<keyword evidence="8" id="KW-0998">Cell outer membrane</keyword>
<dbReference type="GO" id="GO:0046930">
    <property type="term" value="C:pore complex"/>
    <property type="evidence" value="ECO:0007669"/>
    <property type="project" value="UniProtKB-KW"/>
</dbReference>
<keyword evidence="2" id="KW-0813">Transport</keyword>
<keyword evidence="4" id="KW-0812">Transmembrane</keyword>
<feature type="domain" description="OmpA-like" evidence="12">
    <location>
        <begin position="224"/>
        <end position="342"/>
    </location>
</feature>
<dbReference type="NCBIfam" id="TIGR01414">
    <property type="entry name" value="autotrans_barl"/>
    <property type="match status" value="1"/>
</dbReference>
<keyword evidence="5" id="KW-0406">Ion transport</keyword>
<evidence type="ECO:0000256" key="4">
    <source>
        <dbReference type="ARBA" id="ARBA00022692"/>
    </source>
</evidence>
<feature type="chain" id="PRO_5030878985" evidence="11">
    <location>
        <begin position="20"/>
        <end position="348"/>
    </location>
</feature>
<evidence type="ECO:0000313" key="14">
    <source>
        <dbReference type="Proteomes" id="UP000537141"/>
    </source>
</evidence>
<dbReference type="Proteomes" id="UP000537141">
    <property type="component" value="Unassembled WGS sequence"/>
</dbReference>
<keyword evidence="7 9" id="KW-0472">Membrane</keyword>
<evidence type="ECO:0000256" key="8">
    <source>
        <dbReference type="ARBA" id="ARBA00023237"/>
    </source>
</evidence>
<dbReference type="SUPFAM" id="SSF56925">
    <property type="entry name" value="OMPA-like"/>
    <property type="match status" value="1"/>
</dbReference>
<dbReference type="InterPro" id="IPR006664">
    <property type="entry name" value="OMP_bac"/>
</dbReference>
<dbReference type="AlphaFoldDB" id="A0A7X0NHV3"/>
<evidence type="ECO:0000256" key="10">
    <source>
        <dbReference type="SAM" id="MobiDB-lite"/>
    </source>
</evidence>
<dbReference type="PANTHER" id="PTHR30329:SF21">
    <property type="entry name" value="LIPOPROTEIN YIAD-RELATED"/>
    <property type="match status" value="1"/>
</dbReference>
<proteinExistence type="predicted"/>
<dbReference type="Gene3D" id="3.30.1330.60">
    <property type="entry name" value="OmpA-like domain"/>
    <property type="match status" value="1"/>
</dbReference>
<evidence type="ECO:0000256" key="6">
    <source>
        <dbReference type="ARBA" id="ARBA00023114"/>
    </source>
</evidence>
<dbReference type="InterPro" id="IPR036737">
    <property type="entry name" value="OmpA-like_sf"/>
</dbReference>
<evidence type="ECO:0000256" key="9">
    <source>
        <dbReference type="PROSITE-ProRule" id="PRU00473"/>
    </source>
</evidence>
<dbReference type="InterPro" id="IPR011250">
    <property type="entry name" value="OMP/PagP_B-barrel"/>
</dbReference>
<dbReference type="GO" id="GO:0006811">
    <property type="term" value="P:monoatomic ion transport"/>
    <property type="evidence" value="ECO:0007669"/>
    <property type="project" value="UniProtKB-KW"/>
</dbReference>
<dbReference type="InterPro" id="IPR006315">
    <property type="entry name" value="OM_autotransptr_brl_dom"/>
</dbReference>
<organism evidence="13 14">
    <name type="scientific">Thalassotalea piscium</name>
    <dbReference type="NCBI Taxonomy" id="1230533"/>
    <lineage>
        <taxon>Bacteria</taxon>
        <taxon>Pseudomonadati</taxon>
        <taxon>Pseudomonadota</taxon>
        <taxon>Gammaproteobacteria</taxon>
        <taxon>Alteromonadales</taxon>
        <taxon>Colwelliaceae</taxon>
        <taxon>Thalassotalea</taxon>
    </lineage>
</organism>
<dbReference type="CDD" id="cd07185">
    <property type="entry name" value="OmpA_C-like"/>
    <property type="match status" value="1"/>
</dbReference>